<organism evidence="2 3">
    <name type="scientific">Pseudonocardia nematodicida</name>
    <dbReference type="NCBI Taxonomy" id="1206997"/>
    <lineage>
        <taxon>Bacteria</taxon>
        <taxon>Bacillati</taxon>
        <taxon>Actinomycetota</taxon>
        <taxon>Actinomycetes</taxon>
        <taxon>Pseudonocardiales</taxon>
        <taxon>Pseudonocardiaceae</taxon>
        <taxon>Pseudonocardia</taxon>
    </lineage>
</organism>
<evidence type="ECO:0000313" key="3">
    <source>
        <dbReference type="Proteomes" id="UP001494902"/>
    </source>
</evidence>
<accession>A0ABV1KGG1</accession>
<reference evidence="2 3" key="1">
    <citation type="submission" date="2024-03" db="EMBL/GenBank/DDBJ databases">
        <title>Draft genome sequence of Pseudonocardia nematodicida JCM 31783.</title>
        <authorList>
            <person name="Butdee W."/>
            <person name="Duangmal K."/>
        </authorList>
    </citation>
    <scope>NUCLEOTIDE SEQUENCE [LARGE SCALE GENOMIC DNA]</scope>
    <source>
        <strain evidence="2 3">JCM 31783</strain>
    </source>
</reference>
<comment type="caution">
    <text evidence="2">The sequence shown here is derived from an EMBL/GenBank/DDBJ whole genome shotgun (WGS) entry which is preliminary data.</text>
</comment>
<protein>
    <recommendedName>
        <fullName evidence="4">FHA domain-containing protein</fullName>
    </recommendedName>
</protein>
<evidence type="ECO:0000256" key="1">
    <source>
        <dbReference type="SAM" id="MobiDB-lite"/>
    </source>
</evidence>
<dbReference type="Proteomes" id="UP001494902">
    <property type="component" value="Unassembled WGS sequence"/>
</dbReference>
<keyword evidence="3" id="KW-1185">Reference proteome</keyword>
<dbReference type="EMBL" id="JBEDNQ010000011">
    <property type="protein sequence ID" value="MEQ3553546.1"/>
    <property type="molecule type" value="Genomic_DNA"/>
</dbReference>
<gene>
    <name evidence="2" type="ORF">WIS52_23995</name>
</gene>
<dbReference type="RefSeq" id="WP_349300614.1">
    <property type="nucleotide sequence ID" value="NZ_JBEDNQ010000011.1"/>
</dbReference>
<name>A0ABV1KGG1_9PSEU</name>
<evidence type="ECO:0008006" key="4">
    <source>
        <dbReference type="Google" id="ProtNLM"/>
    </source>
</evidence>
<sequence length="66" mass="7036">MAETARSFSPPIVVRHGAPGAEPPVLVNGRRSAGHARLDVLAGDWTVDKEAYIAGGTERIRSGRRV</sequence>
<evidence type="ECO:0000313" key="2">
    <source>
        <dbReference type="EMBL" id="MEQ3553546.1"/>
    </source>
</evidence>
<feature type="region of interest" description="Disordered" evidence="1">
    <location>
        <begin position="1"/>
        <end position="20"/>
    </location>
</feature>
<proteinExistence type="predicted"/>